<evidence type="ECO:0000313" key="1">
    <source>
        <dbReference type="EMBL" id="MBP1873523.1"/>
    </source>
</evidence>
<comment type="caution">
    <text evidence="1">The sequence shown here is derived from an EMBL/GenBank/DDBJ whole genome shotgun (WGS) entry which is preliminary data.</text>
</comment>
<sequence>MTDGGGIRLYIVTDDAKRASLAVIGCFLAEVPDFIRVVVDAKDIRAIPDGARCIGQWFEWRERRPTEAQLAWTELRALRDGKIEGVSRAFFDRIDEWNAKRRIAERERLAAIVIEMGGQLAVAPSTPPTPRMQRLL</sequence>
<reference evidence="1" key="1">
    <citation type="submission" date="2021-03" db="EMBL/GenBank/DDBJ databases">
        <title>Genomic Encyclopedia of Type Strains, Phase IV (KMG-IV): sequencing the most valuable type-strain genomes for metagenomic binning, comparative biology and taxonomic classification.</title>
        <authorList>
            <person name="Goeker M."/>
        </authorList>
    </citation>
    <scope>NUCLEOTIDE SEQUENCE</scope>
    <source>
        <strain evidence="1">DSM 18131</strain>
    </source>
</reference>
<dbReference type="EMBL" id="JAGGJR010000004">
    <property type="protein sequence ID" value="MBP1873523.1"/>
    <property type="molecule type" value="Genomic_DNA"/>
</dbReference>
<dbReference type="Proteomes" id="UP000823773">
    <property type="component" value="Unassembled WGS sequence"/>
</dbReference>
<proteinExistence type="predicted"/>
<accession>A0ACC5SX99</accession>
<organism evidence="1 2">
    <name type="scientific">Ensifer adhaerens</name>
    <name type="common">Sinorhizobium morelense</name>
    <dbReference type="NCBI Taxonomy" id="106592"/>
    <lineage>
        <taxon>Bacteria</taxon>
        <taxon>Pseudomonadati</taxon>
        <taxon>Pseudomonadota</taxon>
        <taxon>Alphaproteobacteria</taxon>
        <taxon>Hyphomicrobiales</taxon>
        <taxon>Rhizobiaceae</taxon>
        <taxon>Sinorhizobium/Ensifer group</taxon>
        <taxon>Ensifer</taxon>
    </lineage>
</organism>
<gene>
    <name evidence="1" type="ORF">J2Z19_003238</name>
</gene>
<protein>
    <submittedName>
        <fullName evidence="1">Uncharacterized protein</fullName>
    </submittedName>
</protein>
<name>A0ACC5SX99_ENSAD</name>
<keyword evidence="2" id="KW-1185">Reference proteome</keyword>
<evidence type="ECO:0000313" key="2">
    <source>
        <dbReference type="Proteomes" id="UP000823773"/>
    </source>
</evidence>